<keyword evidence="8" id="KW-0325">Glycoprotein</keyword>
<comment type="caution">
    <text evidence="9">Lacks conserved residue(s) required for the propagation of feature annotation.</text>
</comment>
<dbReference type="Pfam" id="PF01390">
    <property type="entry name" value="SEA"/>
    <property type="match status" value="1"/>
</dbReference>
<evidence type="ECO:0000256" key="2">
    <source>
        <dbReference type="ARBA" id="ARBA00022475"/>
    </source>
</evidence>
<evidence type="ECO:0000256" key="7">
    <source>
        <dbReference type="ARBA" id="ARBA00023157"/>
    </source>
</evidence>
<dbReference type="AlphaFoldDB" id="A0A8J9ZWA1"/>
<evidence type="ECO:0000256" key="10">
    <source>
        <dbReference type="SAM" id="Phobius"/>
    </source>
</evidence>
<comment type="subcellular location">
    <subcellularLocation>
        <location evidence="1">Cell membrane</location>
    </subcellularLocation>
</comment>
<proteinExistence type="predicted"/>
<evidence type="ECO:0000256" key="4">
    <source>
        <dbReference type="ARBA" id="ARBA00022729"/>
    </source>
</evidence>
<gene>
    <name evidence="13" type="primary">Hypp2654</name>
    <name evidence="13" type="ORF">BLAG_LOCUS18014</name>
</gene>
<dbReference type="GO" id="GO:0005886">
    <property type="term" value="C:plasma membrane"/>
    <property type="evidence" value="ECO:0007669"/>
    <property type="project" value="UniProtKB-SubCell"/>
</dbReference>
<feature type="disulfide bond" evidence="9">
    <location>
        <begin position="20"/>
        <end position="30"/>
    </location>
</feature>
<dbReference type="InterPro" id="IPR000082">
    <property type="entry name" value="SEA_dom"/>
</dbReference>
<dbReference type="Proteomes" id="UP000838412">
    <property type="component" value="Chromosome 4"/>
</dbReference>
<dbReference type="PROSITE" id="PS50024">
    <property type="entry name" value="SEA"/>
    <property type="match status" value="1"/>
</dbReference>
<evidence type="ECO:0000256" key="5">
    <source>
        <dbReference type="ARBA" id="ARBA00022737"/>
    </source>
</evidence>
<keyword evidence="7 9" id="KW-1015">Disulfide bond</keyword>
<accession>A0A8J9ZWA1</accession>
<dbReference type="EMBL" id="OV696689">
    <property type="protein sequence ID" value="CAH1263275.1"/>
    <property type="molecule type" value="Genomic_DNA"/>
</dbReference>
<dbReference type="OrthoDB" id="9909831at2759"/>
<evidence type="ECO:0000259" key="12">
    <source>
        <dbReference type="PROSITE" id="PS50026"/>
    </source>
</evidence>
<evidence type="ECO:0000313" key="14">
    <source>
        <dbReference type="Proteomes" id="UP000838412"/>
    </source>
</evidence>
<dbReference type="InterPro" id="IPR036364">
    <property type="entry name" value="SEA_dom_sf"/>
</dbReference>
<dbReference type="PROSITE" id="PS50026">
    <property type="entry name" value="EGF_3"/>
    <property type="match status" value="1"/>
</dbReference>
<keyword evidence="10" id="KW-0812">Transmembrane</keyword>
<dbReference type="Gene3D" id="3.30.70.960">
    <property type="entry name" value="SEA domain"/>
    <property type="match status" value="1"/>
</dbReference>
<keyword evidence="3 9" id="KW-0245">EGF-like domain</keyword>
<keyword evidence="14" id="KW-1185">Reference proteome</keyword>
<feature type="transmembrane region" description="Helical" evidence="10">
    <location>
        <begin position="197"/>
        <end position="223"/>
    </location>
</feature>
<organism evidence="13 14">
    <name type="scientific">Branchiostoma lanceolatum</name>
    <name type="common">Common lancelet</name>
    <name type="synonym">Amphioxus lanceolatum</name>
    <dbReference type="NCBI Taxonomy" id="7740"/>
    <lineage>
        <taxon>Eukaryota</taxon>
        <taxon>Metazoa</taxon>
        <taxon>Chordata</taxon>
        <taxon>Cephalochordata</taxon>
        <taxon>Leptocardii</taxon>
        <taxon>Amphioxiformes</taxon>
        <taxon>Branchiostomatidae</taxon>
        <taxon>Branchiostoma</taxon>
    </lineage>
</organism>
<evidence type="ECO:0000259" key="11">
    <source>
        <dbReference type="PROSITE" id="PS50024"/>
    </source>
</evidence>
<evidence type="ECO:0000256" key="9">
    <source>
        <dbReference type="PROSITE-ProRule" id="PRU00076"/>
    </source>
</evidence>
<dbReference type="PANTHER" id="PTHR24037:SF11">
    <property type="entry name" value="MUCIN-2-LIKE"/>
    <property type="match status" value="1"/>
</dbReference>
<evidence type="ECO:0000256" key="3">
    <source>
        <dbReference type="ARBA" id="ARBA00022536"/>
    </source>
</evidence>
<keyword evidence="2" id="KW-1003">Cell membrane</keyword>
<dbReference type="PANTHER" id="PTHR24037">
    <property type="entry name" value="HEART DEVELOPMENT PROTEIN WITH EGF-LIKE DOMAINS 1"/>
    <property type="match status" value="1"/>
</dbReference>
<keyword evidence="4" id="KW-0732">Signal</keyword>
<evidence type="ECO:0000256" key="8">
    <source>
        <dbReference type="ARBA" id="ARBA00023180"/>
    </source>
</evidence>
<evidence type="ECO:0000256" key="1">
    <source>
        <dbReference type="ARBA" id="ARBA00004236"/>
    </source>
</evidence>
<keyword evidence="6 10" id="KW-0472">Membrane</keyword>
<protein>
    <submittedName>
        <fullName evidence="13">Hypp2654 protein</fullName>
    </submittedName>
</protein>
<reference evidence="13" key="1">
    <citation type="submission" date="2022-01" db="EMBL/GenBank/DDBJ databases">
        <authorList>
            <person name="Braso-Vives M."/>
        </authorList>
    </citation>
    <scope>NUCLEOTIDE SEQUENCE</scope>
</reference>
<sequence>MTSRAEASLATVAATAFYICTDACHRYASCEINDSPSGNCVCDPGYLGDGINCTPDPGSKKLHFEQLLPRRTFTNALRNRNSREFRRLAFLLKSQITNYLANSTFRDDFMGVTVLDFRNGSVIADIVVHVNKSSGINESHVRDAFTQGIQNNPGSNTLNMDPADLCFKPDGETAYCSSVVPTPVKPTGGIGATSDQMFSGAVVAAIALAALVVILIIAAIFAFCTRHDRGKDYESKLEAKNPWWENSCSTVEARGLSRYSESSIIINDYGFKY</sequence>
<dbReference type="Gene3D" id="2.10.25.10">
    <property type="entry name" value="Laminin"/>
    <property type="match status" value="1"/>
</dbReference>
<dbReference type="InterPro" id="IPR000742">
    <property type="entry name" value="EGF"/>
</dbReference>
<keyword evidence="10" id="KW-1133">Transmembrane helix</keyword>
<evidence type="ECO:0000256" key="6">
    <source>
        <dbReference type="ARBA" id="ARBA00023136"/>
    </source>
</evidence>
<name>A0A8J9ZWA1_BRALA</name>
<dbReference type="PROSITE" id="PS01186">
    <property type="entry name" value="EGF_2"/>
    <property type="match status" value="1"/>
</dbReference>
<feature type="domain" description="SEA" evidence="11">
    <location>
        <begin position="58"/>
        <end position="172"/>
    </location>
</feature>
<feature type="domain" description="EGF-like" evidence="12">
    <location>
        <begin position="16"/>
        <end position="54"/>
    </location>
</feature>
<dbReference type="SUPFAM" id="SSF82671">
    <property type="entry name" value="SEA domain"/>
    <property type="match status" value="1"/>
</dbReference>
<evidence type="ECO:0000313" key="13">
    <source>
        <dbReference type="EMBL" id="CAH1263275.1"/>
    </source>
</evidence>
<keyword evidence="5" id="KW-0677">Repeat</keyword>